<dbReference type="Proteomes" id="UP000265520">
    <property type="component" value="Unassembled WGS sequence"/>
</dbReference>
<protein>
    <submittedName>
        <fullName evidence="1">Putative E3 ubiquitin-protein ligase RHF2A</fullName>
    </submittedName>
</protein>
<feature type="non-terminal residue" evidence="1">
    <location>
        <position position="38"/>
    </location>
</feature>
<proteinExistence type="predicted"/>
<evidence type="ECO:0000313" key="2">
    <source>
        <dbReference type="Proteomes" id="UP000265520"/>
    </source>
</evidence>
<keyword evidence="2" id="KW-1185">Reference proteome</keyword>
<reference evidence="1 2" key="1">
    <citation type="journal article" date="2018" name="Front. Plant Sci.">
        <title>Red Clover (Trifolium pratense) and Zigzag Clover (T. medium) - A Picture of Genomic Similarities and Differences.</title>
        <authorList>
            <person name="Dluhosova J."/>
            <person name="Istvanek J."/>
            <person name="Nedelnik J."/>
            <person name="Repkova J."/>
        </authorList>
    </citation>
    <scope>NUCLEOTIDE SEQUENCE [LARGE SCALE GENOMIC DNA]</scope>
    <source>
        <strain evidence="2">cv. 10/8</strain>
        <tissue evidence="1">Leaf</tissue>
    </source>
</reference>
<organism evidence="1 2">
    <name type="scientific">Trifolium medium</name>
    <dbReference type="NCBI Taxonomy" id="97028"/>
    <lineage>
        <taxon>Eukaryota</taxon>
        <taxon>Viridiplantae</taxon>
        <taxon>Streptophyta</taxon>
        <taxon>Embryophyta</taxon>
        <taxon>Tracheophyta</taxon>
        <taxon>Spermatophyta</taxon>
        <taxon>Magnoliopsida</taxon>
        <taxon>eudicotyledons</taxon>
        <taxon>Gunneridae</taxon>
        <taxon>Pentapetalae</taxon>
        <taxon>rosids</taxon>
        <taxon>fabids</taxon>
        <taxon>Fabales</taxon>
        <taxon>Fabaceae</taxon>
        <taxon>Papilionoideae</taxon>
        <taxon>50 kb inversion clade</taxon>
        <taxon>NPAAA clade</taxon>
        <taxon>Hologalegina</taxon>
        <taxon>IRL clade</taxon>
        <taxon>Trifolieae</taxon>
        <taxon>Trifolium</taxon>
    </lineage>
</organism>
<sequence length="38" mass="4223">MLVVLYSPSPPQGERKLNTFEMFSFPESIKSKFSAASA</sequence>
<evidence type="ECO:0000313" key="1">
    <source>
        <dbReference type="EMBL" id="MCI32854.1"/>
    </source>
</evidence>
<accession>A0A392RA00</accession>
<name>A0A392RA00_9FABA</name>
<dbReference type="EMBL" id="LXQA010199304">
    <property type="protein sequence ID" value="MCI32854.1"/>
    <property type="molecule type" value="Genomic_DNA"/>
</dbReference>
<comment type="caution">
    <text evidence="1">The sequence shown here is derived from an EMBL/GenBank/DDBJ whole genome shotgun (WGS) entry which is preliminary data.</text>
</comment>
<dbReference type="AlphaFoldDB" id="A0A392RA00"/>